<keyword evidence="3" id="KW-1003">Cell membrane</keyword>
<feature type="transmembrane region" description="Helical" evidence="21">
    <location>
        <begin position="582"/>
        <end position="602"/>
    </location>
</feature>
<evidence type="ECO:0000256" key="2">
    <source>
        <dbReference type="ARBA" id="ARBA00022448"/>
    </source>
</evidence>
<feature type="transmembrane region" description="Helical" evidence="21">
    <location>
        <begin position="1605"/>
        <end position="1625"/>
    </location>
</feature>
<dbReference type="Gene3D" id="1.10.238.10">
    <property type="entry name" value="EF-hand"/>
    <property type="match status" value="1"/>
</dbReference>
<feature type="transmembrane region" description="Helical" evidence="21">
    <location>
        <begin position="983"/>
        <end position="1007"/>
    </location>
</feature>
<evidence type="ECO:0000256" key="9">
    <source>
        <dbReference type="ARBA" id="ARBA00022882"/>
    </source>
</evidence>
<evidence type="ECO:0000256" key="19">
    <source>
        <dbReference type="RuleBase" id="RU003808"/>
    </source>
</evidence>
<feature type="compositionally biased region" description="Polar residues" evidence="20">
    <location>
        <begin position="2050"/>
        <end position="2065"/>
    </location>
</feature>
<dbReference type="InterPro" id="IPR005821">
    <property type="entry name" value="Ion_trans_dom"/>
</dbReference>
<feature type="transmembrane region" description="Helical" evidence="21">
    <location>
        <begin position="1463"/>
        <end position="1484"/>
    </location>
</feature>
<sequence length="2162" mass="244555">MASSGSGNSTSNNQREDQPIPLRDLSRPPDTVIAEHTSGRAGRSRSIDSEDRRELGRRSLLSGRSGVRRYERLAEDSPSREHAENLDGFQTISLSQDYNPSAHGTQGPGSSDVQAPDGRYNTGLRFVQSEQTPTLSQPGSIGGGDHAGYEESDNLASLSHMEAEYFNENASPVEAGETDRTPLTDRRFLQPISGAFEPEAVRSKSFSGHSGHSGHSVRFADGGSPNRLGDDLPHLESGLHRRSNHSFRQSVSSKRLSPTGSSSALSRAGSMMRMMSQRVVNLSNEPELVEQTLRRKSSLKSARLEEPPSLPAMTDYAHDIRDSSSKSHQGTPEKRFPFIDLKQRSPKVNPLRGNSLGIFSAENRLRKALCEVLIHPATEPIILILIIIQTVLLAVESSVEKRSVVKRWGDSVFDYVFFGLFTIYTLELAARIIVSGFIFNPQEYSTLDRSSGLRKALVAKGRELFMPQRQFSNRKAANPVNGQTSILRSFTGMQPQANHADEAAQQRARLARRAFLRHSFNRLDFLAVVSYWISFVLSILSVESNQRLFVFRMLSSLRILRLLALTSGTTVILRSLKKAAPLLVNVAFFIGFFWLIFAVIGIQSFKSSLQRTCVWVDPENKQNFTRNDAPDNIQLCGGYLDNVTGNARPWLLPDGSWGSPRPKGYICPQGSLCVQGNNPYGGTVSFDNVVHSLQLVFVVMSSNTFTDLLYYTTDSDYLVASVFFIASFVVLSLWLVSLLIAVITSSFQVIREESKRSAFTADTIDDIQLEEKAPTRISALKRIYDKTYWLWIFLISFDLVVQGMRSSSMGEDRKVFIYSTELSVTVILLFEIFFRFAADWRNFFKSYRNWFDLVLAVITGIIQLPPIRNSSRVYAALTIFQILRVYRVILAFSLTRSLIMTVFSNIVGLLNLILFVFLITFLTAIFAVQLFRDQIPRSKDGQVTRVSFYNIYNSFLGMYQILSSENWTKIMYKATATSAPWNTAWISAAFFIMWFILANFVVLNMFIAVIQESFDVSEDEKRLHQVKAFLHQKQLNSSSQGNPALSSIFKFGRNPQRYRDPLDHGPAALEMLLKDAVVHEFLDEPVPLRPTESQQPDTSPGPTHPGPLSNWFSKLKSRIMHQEPNPFYSKLKISRDHDELDPTAMAKEVLSAAEQRKRAQRQYLQRYPKYNVSLFIFPPTHPVRRLCQRMVGPGRGSSRIEGVDPYKPVWYTFSAFIYTAIVAMVLLACIATPLYQRTYFQTHQYAVKNWFVWTDIGFAIVFSVEALIKVIADGFFWTPNAYFRGSWGFIDGLVLITLWINVIASLYRNGDVSRVVGAFRALRALRLLNVSDSARETFHSVIIIGGWKVISAAFVSMGFLVPFAIYGLNLFNGQMKRCNDDQFGYSSLSQCVGEYNASPFAWNVLAPRAVDNPFYSFDTFGDSLFILFQIVSQEGWTDVLWSAMSITGVGQQPQPFASQANGLFFVVFNLLGAVFVLTLFVSVFMRNYTEQTGVAFLTAEQRSWLELRKLLRQISPSKRSTNKKTSKFKAWSYRIAVKKHGAWAKFITALLLIHLLLLVLEFYPTVDWWDLTREVLFFILTFFYIANIVIRLIGLTWPRFRRSSWDLYSVLAVSGTFVTTLLSLIGHENRAFMQLHKLFLVSITLLLIPRNNQLDQLFKTAAASLTTISNLLATWFVLFLVFAIALTQIFGLTKFGPGESSNINFRTVPKALILLFRTSCGEGWNQIMEDFANMESPYCTSAKEFFESDCGSAVWARALFISWNILSMYIFVSLFVSLIFESFSYVYQRSSGLYAISRDEIRRYKQAWATYDPEGTGFISKEQFPRLLGELSGVFEMRVYDGDFTVGCILEECKVNRRESQQPHVRAVDGVDLDRLSQRLEGLPVQTIRRRRARLNAFYEEVLVSADPEKGISFTSCLMILAHYNVINDSKSLRLEEFLRRRARLQRVDEAVRRNVVVGFFNTLYWSRRFRRHKELKHNSRLVEVPQFSVPEIYVEGNDHDEEVSEGHQSGPPTPSMLSPTSDWSRISDRSSRTPPRIDTTISEDPFFSPTHSEWSQIGSLSPHRSIQGDGDLGQTNATDGRSHAGSSVSVEASETKLNLRKDIFETQCAVNQSLAGLEDETYCHNPEILKQTPDGLDVIGLDFDESSYSAIPLKIGQFGGQ</sequence>
<dbReference type="GO" id="GO:0098703">
    <property type="term" value="P:calcium ion import across plasma membrane"/>
    <property type="evidence" value="ECO:0007669"/>
    <property type="project" value="TreeGrafter"/>
</dbReference>
<comment type="subcellular location">
    <subcellularLocation>
        <location evidence="1">Cell membrane</location>
        <topology evidence="1">Multi-pass membrane protein</topology>
    </subcellularLocation>
    <subcellularLocation>
        <location evidence="19">Membrane</location>
        <topology evidence="19">Multi-pass membrane protein</topology>
    </subcellularLocation>
</comment>
<feature type="transmembrane region" description="Helical" evidence="21">
    <location>
        <begin position="1209"/>
        <end position="1230"/>
    </location>
</feature>
<feature type="transmembrane region" description="Helical" evidence="21">
    <location>
        <begin position="1542"/>
        <end position="1563"/>
    </location>
</feature>
<evidence type="ECO:0000256" key="1">
    <source>
        <dbReference type="ARBA" id="ARBA00004651"/>
    </source>
</evidence>
<feature type="compositionally biased region" description="Polar residues" evidence="20">
    <location>
        <begin position="88"/>
        <end position="113"/>
    </location>
</feature>
<organism evidence="23 24">
    <name type="scientific">Emydomyces testavorans</name>
    <dbReference type="NCBI Taxonomy" id="2070801"/>
    <lineage>
        <taxon>Eukaryota</taxon>
        <taxon>Fungi</taxon>
        <taxon>Dikarya</taxon>
        <taxon>Ascomycota</taxon>
        <taxon>Pezizomycotina</taxon>
        <taxon>Eurotiomycetes</taxon>
        <taxon>Eurotiomycetidae</taxon>
        <taxon>Onygenales</taxon>
        <taxon>Nannizziopsiaceae</taxon>
        <taxon>Emydomyces</taxon>
    </lineage>
</organism>
<protein>
    <recommendedName>
        <fullName evidence="17">Calcium-channel protein CCH1</fullName>
    </recommendedName>
</protein>
<feature type="compositionally biased region" description="Polar residues" evidence="20">
    <location>
        <begin position="128"/>
        <end position="139"/>
    </location>
</feature>
<keyword evidence="18" id="KW-0479">Metal-binding</keyword>
<feature type="transmembrane region" description="Helical" evidence="21">
    <location>
        <begin position="850"/>
        <end position="867"/>
    </location>
</feature>
<keyword evidence="7 21" id="KW-0812">Transmembrane</keyword>
<evidence type="ECO:0000256" key="7">
    <source>
        <dbReference type="ARBA" id="ARBA00022692"/>
    </source>
</evidence>
<dbReference type="Gene3D" id="1.10.287.70">
    <property type="match status" value="4"/>
</dbReference>
<evidence type="ECO:0000256" key="15">
    <source>
        <dbReference type="ARBA" id="ARBA00057587"/>
    </source>
</evidence>
<keyword evidence="5 19" id="KW-0109">Calcium transport</keyword>
<feature type="transmembrane region" description="Helical" evidence="21">
    <location>
        <begin position="717"/>
        <end position="747"/>
    </location>
</feature>
<dbReference type="Pfam" id="PF00520">
    <property type="entry name" value="Ion_trans"/>
    <property type="match status" value="4"/>
</dbReference>
<feature type="region of interest" description="Disordered" evidence="20">
    <location>
        <begin position="1"/>
        <end position="151"/>
    </location>
</feature>
<feature type="transmembrane region" description="Helical" evidence="21">
    <location>
        <begin position="1250"/>
        <end position="1272"/>
    </location>
</feature>
<dbReference type="FunFam" id="1.20.120.350:FF:000063">
    <property type="entry name" value="Calcium channel subunit Cch1"/>
    <property type="match status" value="1"/>
</dbReference>
<feature type="transmembrane region" description="Helical" evidence="21">
    <location>
        <begin position="693"/>
        <end position="711"/>
    </location>
</feature>
<feature type="compositionally biased region" description="Basic and acidic residues" evidence="20">
    <location>
        <begin position="228"/>
        <end position="239"/>
    </location>
</feature>
<feature type="transmembrane region" description="Helical" evidence="21">
    <location>
        <begin position="788"/>
        <end position="804"/>
    </location>
</feature>
<evidence type="ECO:0000256" key="11">
    <source>
        <dbReference type="ARBA" id="ARBA00023065"/>
    </source>
</evidence>
<comment type="similarity">
    <text evidence="16 19">Belongs to the calcium channel alpha-1 subunit (TC 1.A.1.11) family.</text>
</comment>
<evidence type="ECO:0000256" key="20">
    <source>
        <dbReference type="SAM" id="MobiDB-lite"/>
    </source>
</evidence>
<keyword evidence="2" id="KW-0813">Transport</keyword>
<name>A0AAF0DCL8_9EURO</name>
<dbReference type="InterPro" id="IPR027359">
    <property type="entry name" value="Volt_channel_dom_sf"/>
</dbReference>
<dbReference type="EMBL" id="CP120627">
    <property type="protein sequence ID" value="WEW55818.1"/>
    <property type="molecule type" value="Genomic_DNA"/>
</dbReference>
<feature type="transmembrane region" description="Helical" evidence="21">
    <location>
        <begin position="816"/>
        <end position="838"/>
    </location>
</feature>
<dbReference type="InterPro" id="IPR002077">
    <property type="entry name" value="VDCCAlpha1"/>
</dbReference>
<dbReference type="FunFam" id="1.20.120.350:FF:000079">
    <property type="entry name" value="Calcium channel subunit Cch1"/>
    <property type="match status" value="1"/>
</dbReference>
<evidence type="ECO:0000256" key="8">
    <source>
        <dbReference type="ARBA" id="ARBA00022837"/>
    </source>
</evidence>
<evidence type="ECO:0000256" key="21">
    <source>
        <dbReference type="SAM" id="Phobius"/>
    </source>
</evidence>
<evidence type="ECO:0000256" key="18">
    <source>
        <dbReference type="PIRSR" id="PIRSR602077-1"/>
    </source>
</evidence>
<keyword evidence="11" id="KW-0406">Ion transport</keyword>
<evidence type="ECO:0000256" key="17">
    <source>
        <dbReference type="ARBA" id="ARBA00067459"/>
    </source>
</evidence>
<comment type="function">
    <text evidence="15">Voltage-gated, high-affinity calcium channel that functions together with MID1 to mediate calcium entry into cells. Required during conditions of environmental stress.</text>
</comment>
<keyword evidence="24" id="KW-1185">Reference proteome</keyword>
<feature type="domain" description="EF-hand" evidence="22">
    <location>
        <begin position="1799"/>
        <end position="1834"/>
    </location>
</feature>
<feature type="transmembrane region" description="Helical" evidence="21">
    <location>
        <begin position="1761"/>
        <end position="1780"/>
    </location>
</feature>
<feature type="transmembrane region" description="Helical" evidence="21">
    <location>
        <begin position="1575"/>
        <end position="1593"/>
    </location>
</feature>
<proteinExistence type="inferred from homology"/>
<dbReference type="PANTHER" id="PTHR45628:SF7">
    <property type="entry name" value="VOLTAGE-DEPENDENT CALCIUM CHANNEL TYPE A SUBUNIT ALPHA-1"/>
    <property type="match status" value="1"/>
</dbReference>
<dbReference type="Proteomes" id="UP001219355">
    <property type="component" value="Chromosome 1"/>
</dbReference>
<gene>
    <name evidence="23" type="primary">CCH1</name>
    <name evidence="23" type="ORF">PRK78_001251</name>
</gene>
<evidence type="ECO:0000313" key="24">
    <source>
        <dbReference type="Proteomes" id="UP001219355"/>
    </source>
</evidence>
<evidence type="ECO:0000256" key="10">
    <source>
        <dbReference type="ARBA" id="ARBA00022989"/>
    </source>
</evidence>
<feature type="binding site" evidence="18">
    <location>
        <position position="1434"/>
    </location>
    <ligand>
        <name>Ca(2+)</name>
        <dbReference type="ChEBI" id="CHEBI:29108"/>
    </ligand>
</feature>
<keyword evidence="13" id="KW-0325">Glycoprotein</keyword>
<dbReference type="PROSITE" id="PS50222">
    <property type="entry name" value="EF_HAND_2"/>
    <property type="match status" value="1"/>
</dbReference>
<feature type="transmembrane region" description="Helical" evidence="21">
    <location>
        <begin position="554"/>
        <end position="576"/>
    </location>
</feature>
<feature type="compositionally biased region" description="Polar residues" evidence="20">
    <location>
        <begin position="246"/>
        <end position="265"/>
    </location>
</feature>
<dbReference type="GO" id="GO:0005891">
    <property type="term" value="C:voltage-gated calcium channel complex"/>
    <property type="evidence" value="ECO:0007669"/>
    <property type="project" value="InterPro"/>
</dbReference>
<feature type="transmembrane region" description="Helical" evidence="21">
    <location>
        <begin position="906"/>
        <end position="931"/>
    </location>
</feature>
<keyword evidence="8 18" id="KW-0106">Calcium</keyword>
<dbReference type="PRINTS" id="PR00167">
    <property type="entry name" value="CACHANNEL"/>
</dbReference>
<keyword evidence="4" id="KW-0597">Phosphoprotein</keyword>
<dbReference type="SUPFAM" id="SSF47473">
    <property type="entry name" value="EF-hand"/>
    <property type="match status" value="1"/>
</dbReference>
<evidence type="ECO:0000256" key="5">
    <source>
        <dbReference type="ARBA" id="ARBA00022568"/>
    </source>
</evidence>
<dbReference type="InterPro" id="IPR002048">
    <property type="entry name" value="EF_hand_dom"/>
</dbReference>
<evidence type="ECO:0000256" key="13">
    <source>
        <dbReference type="ARBA" id="ARBA00023180"/>
    </source>
</evidence>
<accession>A0AAF0DCL8</accession>
<feature type="compositionally biased region" description="Low complexity" evidence="20">
    <location>
        <begin position="203"/>
        <end position="216"/>
    </location>
</feature>
<dbReference type="GO" id="GO:0005509">
    <property type="term" value="F:calcium ion binding"/>
    <property type="evidence" value="ECO:0007669"/>
    <property type="project" value="InterPro"/>
</dbReference>
<keyword evidence="12 21" id="KW-0472">Membrane</keyword>
<keyword evidence="6 19" id="KW-0107">Calcium channel</keyword>
<evidence type="ECO:0000256" key="14">
    <source>
        <dbReference type="ARBA" id="ARBA00023303"/>
    </source>
</evidence>
<feature type="region of interest" description="Disordered" evidence="20">
    <location>
        <begin position="2000"/>
        <end position="2093"/>
    </location>
</feature>
<dbReference type="FunFam" id="1.10.287.70:FF:000118">
    <property type="entry name" value="Calcium channel subunit Cch1"/>
    <property type="match status" value="1"/>
</dbReference>
<evidence type="ECO:0000256" key="12">
    <source>
        <dbReference type="ARBA" id="ARBA00023136"/>
    </source>
</evidence>
<feature type="region of interest" description="Disordered" evidence="20">
    <location>
        <begin position="1087"/>
        <end position="1109"/>
    </location>
</feature>
<dbReference type="InterPro" id="IPR050599">
    <property type="entry name" value="VDCC_alpha-1_subunit"/>
</dbReference>
<feature type="compositionally biased region" description="Low complexity" evidence="20">
    <location>
        <begin position="1"/>
        <end position="13"/>
    </location>
</feature>
<dbReference type="PANTHER" id="PTHR45628">
    <property type="entry name" value="VOLTAGE-DEPENDENT CALCIUM CHANNEL TYPE A SUBUNIT ALPHA-1"/>
    <property type="match status" value="1"/>
</dbReference>
<keyword evidence="10 21" id="KW-1133">Transmembrane helix</keyword>
<keyword evidence="9 19" id="KW-0851">Voltage-gated channel</keyword>
<dbReference type="FunFam" id="1.10.287.70:FF:000093">
    <property type="entry name" value="Calcium channel subunit Cch1"/>
    <property type="match status" value="1"/>
</dbReference>
<dbReference type="FunFam" id="1.20.120.350:FF:000098">
    <property type="entry name" value="Calcium channel subunit Cch1"/>
    <property type="match status" value="1"/>
</dbReference>
<feature type="transmembrane region" description="Helical" evidence="21">
    <location>
        <begin position="1341"/>
        <end position="1366"/>
    </location>
</feature>
<feature type="compositionally biased region" description="Basic and acidic residues" evidence="20">
    <location>
        <begin position="68"/>
        <end position="85"/>
    </location>
</feature>
<reference evidence="23" key="1">
    <citation type="submission" date="2023-03" db="EMBL/GenBank/DDBJ databases">
        <title>Emydomyces testavorans Genome Sequence.</title>
        <authorList>
            <person name="Hoyer L."/>
        </authorList>
    </citation>
    <scope>NUCLEOTIDE SEQUENCE</scope>
    <source>
        <strain evidence="23">16-2883</strain>
    </source>
</reference>
<dbReference type="GO" id="GO:0008331">
    <property type="term" value="F:high voltage-gated calcium channel activity"/>
    <property type="evidence" value="ECO:0007669"/>
    <property type="project" value="TreeGrafter"/>
</dbReference>
<dbReference type="Gene3D" id="1.20.120.350">
    <property type="entry name" value="Voltage-gated potassium channels. Chain C"/>
    <property type="match status" value="5"/>
</dbReference>
<feature type="transmembrane region" description="Helical" evidence="21">
    <location>
        <begin position="1287"/>
        <end position="1307"/>
    </location>
</feature>
<evidence type="ECO:0000259" key="22">
    <source>
        <dbReference type="PROSITE" id="PS50222"/>
    </source>
</evidence>
<evidence type="ECO:0000313" key="23">
    <source>
        <dbReference type="EMBL" id="WEW55818.1"/>
    </source>
</evidence>
<feature type="transmembrane region" description="Helical" evidence="21">
    <location>
        <begin position="373"/>
        <end position="395"/>
    </location>
</feature>
<feature type="transmembrane region" description="Helical" evidence="21">
    <location>
        <begin position="873"/>
        <end position="894"/>
    </location>
</feature>
<dbReference type="SUPFAM" id="SSF81324">
    <property type="entry name" value="Voltage-gated potassium channels"/>
    <property type="match status" value="4"/>
</dbReference>
<evidence type="ECO:0000256" key="4">
    <source>
        <dbReference type="ARBA" id="ARBA00022553"/>
    </source>
</evidence>
<evidence type="ECO:0000256" key="3">
    <source>
        <dbReference type="ARBA" id="ARBA00022475"/>
    </source>
</evidence>
<evidence type="ECO:0000256" key="6">
    <source>
        <dbReference type="ARBA" id="ARBA00022673"/>
    </source>
</evidence>
<feature type="transmembrane region" description="Helical" evidence="21">
    <location>
        <begin position="1668"/>
        <end position="1690"/>
    </location>
</feature>
<evidence type="ECO:0000256" key="16">
    <source>
        <dbReference type="ARBA" id="ARBA00061395"/>
    </source>
</evidence>
<feature type="region of interest" description="Disordered" evidence="20">
    <location>
        <begin position="201"/>
        <end position="267"/>
    </location>
</feature>
<feature type="compositionally biased region" description="Basic and acidic residues" evidence="20">
    <location>
        <begin position="45"/>
        <end position="57"/>
    </location>
</feature>
<dbReference type="InterPro" id="IPR011992">
    <property type="entry name" value="EF-hand-dom_pair"/>
</dbReference>
<keyword evidence="14" id="KW-0407">Ion channel</keyword>
<feature type="transmembrane region" description="Helical" evidence="21">
    <location>
        <begin position="525"/>
        <end position="542"/>
    </location>
</feature>
<feature type="compositionally biased region" description="Polar residues" evidence="20">
    <location>
        <begin position="1091"/>
        <end position="1101"/>
    </location>
</feature>
<feature type="transmembrane region" description="Helical" evidence="21">
    <location>
        <begin position="415"/>
        <end position="439"/>
    </location>
</feature>
<feature type="compositionally biased region" description="Polar residues" evidence="20">
    <location>
        <begin position="2074"/>
        <end position="2093"/>
    </location>
</feature>